<feature type="region of interest" description="Disordered" evidence="1">
    <location>
        <begin position="407"/>
        <end position="457"/>
    </location>
</feature>
<dbReference type="EMBL" id="LAZR01005779">
    <property type="protein sequence ID" value="KKM97194.1"/>
    <property type="molecule type" value="Genomic_DNA"/>
</dbReference>
<evidence type="ECO:0000313" key="2">
    <source>
        <dbReference type="EMBL" id="KKM97194.1"/>
    </source>
</evidence>
<name>A0A0F9LQ20_9ZZZZ</name>
<dbReference type="NCBIfam" id="TIGR01537">
    <property type="entry name" value="portal_HK97"/>
    <property type="match status" value="1"/>
</dbReference>
<dbReference type="InterPro" id="IPR006427">
    <property type="entry name" value="Portal_HK97"/>
</dbReference>
<dbReference type="Pfam" id="PF04860">
    <property type="entry name" value="Phage_portal"/>
    <property type="match status" value="1"/>
</dbReference>
<dbReference type="InterPro" id="IPR006944">
    <property type="entry name" value="Phage/GTA_portal"/>
</dbReference>
<accession>A0A0F9LQ20</accession>
<feature type="compositionally biased region" description="Basic and acidic residues" evidence="1">
    <location>
        <begin position="410"/>
        <end position="432"/>
    </location>
</feature>
<protein>
    <recommendedName>
        <fullName evidence="3">Phage portal protein</fullName>
    </recommendedName>
</protein>
<evidence type="ECO:0008006" key="3">
    <source>
        <dbReference type="Google" id="ProtNLM"/>
    </source>
</evidence>
<comment type="caution">
    <text evidence="2">The sequence shown here is derived from an EMBL/GenBank/DDBJ whole genome shotgun (WGS) entry which is preliminary data.</text>
</comment>
<organism evidence="2">
    <name type="scientific">marine sediment metagenome</name>
    <dbReference type="NCBI Taxonomy" id="412755"/>
    <lineage>
        <taxon>unclassified sequences</taxon>
        <taxon>metagenomes</taxon>
        <taxon>ecological metagenomes</taxon>
    </lineage>
</organism>
<gene>
    <name evidence="2" type="ORF">LCGC14_1170560</name>
</gene>
<reference evidence="2" key="1">
    <citation type="journal article" date="2015" name="Nature">
        <title>Complex archaea that bridge the gap between prokaryotes and eukaryotes.</title>
        <authorList>
            <person name="Spang A."/>
            <person name="Saw J.H."/>
            <person name="Jorgensen S.L."/>
            <person name="Zaremba-Niedzwiedzka K."/>
            <person name="Martijn J."/>
            <person name="Lind A.E."/>
            <person name="van Eijk R."/>
            <person name="Schleper C."/>
            <person name="Guy L."/>
            <person name="Ettema T.J."/>
        </authorList>
    </citation>
    <scope>NUCLEOTIDE SEQUENCE</scope>
</reference>
<dbReference type="AlphaFoldDB" id="A0A0F9LQ20"/>
<sequence>MFLDRLFSNSRPVDTRHQTGKVVTGAGVGQDARLKAVFGPGPETLAGVPVTPRSALGIAAFFAGVRLISQTTAMLPVGVFRELKDNDREIVKVHQVSHLFNRHPNPTQTPMVFRELTTLYILLWGNSYNWIQVDGAGELMALWPLHPRDVVVTQDPKTLKLKYDISAIQDPPTSKKILADFEVLHVPGLGFDGLVGQSIVSYAREQLGESIATQNFSSGFYAGGAEPTMILRHPMSLDDETMDRFRRNWRKHHGSGRKELAVLDEDMDIKGIGIPPRDAQYLESREFQVKEAARWLDIPLFMLADTARTATADISQQKISWFESLLPWTTKWEQEINRKLLLGEDDLFTEYDIESLLLRTDAEKRHKAYGIALQWGWMNRNQVRKKERENSMGPDGDLYMRPANMVVGTEEDRLKREQDMLDRQDKKVEDAQKAAAKKVPDVTNTTDQTDPDTTEKV</sequence>
<proteinExistence type="predicted"/>
<evidence type="ECO:0000256" key="1">
    <source>
        <dbReference type="SAM" id="MobiDB-lite"/>
    </source>
</evidence>
<feature type="region of interest" description="Disordered" evidence="1">
    <location>
        <begin position="1"/>
        <end position="20"/>
    </location>
</feature>